<comment type="cofactor">
    <cofactor evidence="1 11">
        <name>Zn(2+)</name>
        <dbReference type="ChEBI" id="CHEBI:29105"/>
    </cofactor>
</comment>
<accession>A0A140L5G3</accession>
<dbReference type="InterPro" id="IPR004387">
    <property type="entry name" value="Pept_M50_Zn"/>
</dbReference>
<evidence type="ECO:0000259" key="12">
    <source>
        <dbReference type="PROSITE" id="PS50106"/>
    </source>
</evidence>
<organism evidence="13 14">
    <name type="scientific">Thermotalea metallivorans</name>
    <dbReference type="NCBI Taxonomy" id="520762"/>
    <lineage>
        <taxon>Bacteria</taxon>
        <taxon>Bacillati</taxon>
        <taxon>Bacillota</taxon>
        <taxon>Clostridia</taxon>
        <taxon>Peptostreptococcales</taxon>
        <taxon>Thermotaleaceae</taxon>
        <taxon>Thermotalea</taxon>
    </lineage>
</organism>
<keyword evidence="6 11" id="KW-0378">Hydrolase</keyword>
<keyword evidence="14" id="KW-1185">Reference proteome</keyword>
<reference evidence="13 14" key="1">
    <citation type="submission" date="2015-12" db="EMBL/GenBank/DDBJ databases">
        <title>Draft genome sequence of the thermoanaerobe Thermotalea metallivorans, an isolate from the runoff channel of the Great Artesian Basin, Australia.</title>
        <authorList>
            <person name="Patel B.K."/>
        </authorList>
    </citation>
    <scope>NUCLEOTIDE SEQUENCE [LARGE SCALE GENOMIC DNA]</scope>
    <source>
        <strain evidence="13 14">B2-1</strain>
    </source>
</reference>
<dbReference type="GO" id="GO:0016020">
    <property type="term" value="C:membrane"/>
    <property type="evidence" value="ECO:0007669"/>
    <property type="project" value="UniProtKB-SubCell"/>
</dbReference>
<evidence type="ECO:0000256" key="3">
    <source>
        <dbReference type="ARBA" id="ARBA00007931"/>
    </source>
</evidence>
<dbReference type="EC" id="3.4.24.-" evidence="11"/>
<evidence type="ECO:0000256" key="11">
    <source>
        <dbReference type="RuleBase" id="RU362031"/>
    </source>
</evidence>
<dbReference type="PATRIC" id="fig|520762.4.peg.1709"/>
<evidence type="ECO:0000256" key="2">
    <source>
        <dbReference type="ARBA" id="ARBA00004141"/>
    </source>
</evidence>
<evidence type="ECO:0000256" key="8">
    <source>
        <dbReference type="ARBA" id="ARBA00022989"/>
    </source>
</evidence>
<feature type="transmembrane region" description="Helical" evidence="11">
    <location>
        <begin position="91"/>
        <end position="114"/>
    </location>
</feature>
<keyword evidence="7 11" id="KW-0862">Zinc</keyword>
<keyword evidence="10 11" id="KW-0472">Membrane</keyword>
<dbReference type="RefSeq" id="WP_068556139.1">
    <property type="nucleotide sequence ID" value="NZ_LOEE01000031.1"/>
</dbReference>
<dbReference type="GO" id="GO:0004222">
    <property type="term" value="F:metalloendopeptidase activity"/>
    <property type="evidence" value="ECO:0007669"/>
    <property type="project" value="InterPro"/>
</dbReference>
<keyword evidence="5 11" id="KW-0812">Transmembrane</keyword>
<sequence>MGTFITAILVFGLLVIFHELGHFIAAKLAGVKVHEFAVGMGPRFLKIKGKETEYSLRILPIGGYVKMEGEDESSEDERSFGNKPLWARMSVIVAGPLMNFILAVLLFIIIFYAIGFPTTKISQVTPGLPAEAAGIEAGDQILRIDGKTIDSWDEIVQIINSSNNRLLHIALISPKGEEKEVQVQPVMKAGMKQAVIGISPVIEKSFPRSVKASFNRTIFVMQGMLDFLGNLFRGKASAEDVVGPVGIIHLVGEAAKVSIFSVLSFAALISINLGIVNLLPIPALDGGRLLFLIFEGISGKPVNPEREGFIHLVGFILLMMLMIFIVYKDINRFDLF</sequence>
<evidence type="ECO:0000313" key="13">
    <source>
        <dbReference type="EMBL" id="KXG75788.1"/>
    </source>
</evidence>
<proteinExistence type="inferred from homology"/>
<evidence type="ECO:0000256" key="1">
    <source>
        <dbReference type="ARBA" id="ARBA00001947"/>
    </source>
</evidence>
<feature type="transmembrane region" description="Helical" evidence="11">
    <location>
        <begin position="308"/>
        <end position="327"/>
    </location>
</feature>
<protein>
    <recommendedName>
        <fullName evidence="11">Zinc metalloprotease</fullName>
        <ecNumber evidence="11">3.4.24.-</ecNumber>
    </recommendedName>
</protein>
<dbReference type="SMART" id="SM00228">
    <property type="entry name" value="PDZ"/>
    <property type="match status" value="1"/>
</dbReference>
<dbReference type="Pfam" id="PF02163">
    <property type="entry name" value="Peptidase_M50"/>
    <property type="match status" value="1"/>
</dbReference>
<dbReference type="InterPro" id="IPR001478">
    <property type="entry name" value="PDZ"/>
</dbReference>
<dbReference type="Pfam" id="PF17820">
    <property type="entry name" value="PDZ_6"/>
    <property type="match status" value="1"/>
</dbReference>
<evidence type="ECO:0000256" key="6">
    <source>
        <dbReference type="ARBA" id="ARBA00022801"/>
    </source>
</evidence>
<dbReference type="PANTHER" id="PTHR42837">
    <property type="entry name" value="REGULATOR OF SIGMA-E PROTEASE RSEP"/>
    <property type="match status" value="1"/>
</dbReference>
<name>A0A140L5G3_9FIRM</name>
<keyword evidence="4 13" id="KW-0645">Protease</keyword>
<feature type="transmembrane region" description="Helical" evidence="11">
    <location>
        <begin position="257"/>
        <end position="279"/>
    </location>
</feature>
<dbReference type="PANTHER" id="PTHR42837:SF2">
    <property type="entry name" value="MEMBRANE METALLOPROTEASE ARASP2, CHLOROPLASTIC-RELATED"/>
    <property type="match status" value="1"/>
</dbReference>
<dbReference type="GO" id="GO:0046872">
    <property type="term" value="F:metal ion binding"/>
    <property type="evidence" value="ECO:0007669"/>
    <property type="project" value="UniProtKB-KW"/>
</dbReference>
<comment type="subcellular location">
    <subcellularLocation>
        <location evidence="2">Membrane</location>
        <topology evidence="2">Multi-pass membrane protein</topology>
    </subcellularLocation>
</comment>
<dbReference type="SUPFAM" id="SSF50156">
    <property type="entry name" value="PDZ domain-like"/>
    <property type="match status" value="1"/>
</dbReference>
<keyword evidence="11" id="KW-0479">Metal-binding</keyword>
<comment type="similarity">
    <text evidence="3 11">Belongs to the peptidase M50B family.</text>
</comment>
<dbReference type="InterPro" id="IPR041489">
    <property type="entry name" value="PDZ_6"/>
</dbReference>
<dbReference type="AlphaFoldDB" id="A0A140L5G3"/>
<gene>
    <name evidence="13" type="primary">rasP</name>
    <name evidence="13" type="ORF">AN619_15420</name>
</gene>
<dbReference type="Gene3D" id="2.30.42.10">
    <property type="match status" value="1"/>
</dbReference>
<dbReference type="InterPro" id="IPR008915">
    <property type="entry name" value="Peptidase_M50"/>
</dbReference>
<dbReference type="NCBIfam" id="TIGR00054">
    <property type="entry name" value="RIP metalloprotease RseP"/>
    <property type="match status" value="1"/>
</dbReference>
<dbReference type="CDD" id="cd06163">
    <property type="entry name" value="S2P-M50_PDZ_RseP-like"/>
    <property type="match status" value="1"/>
</dbReference>
<dbReference type="OrthoDB" id="9782003at2"/>
<dbReference type="STRING" id="520762.AN619_15420"/>
<evidence type="ECO:0000256" key="5">
    <source>
        <dbReference type="ARBA" id="ARBA00022692"/>
    </source>
</evidence>
<evidence type="ECO:0000256" key="7">
    <source>
        <dbReference type="ARBA" id="ARBA00022833"/>
    </source>
</evidence>
<feature type="domain" description="PDZ" evidence="12">
    <location>
        <begin position="121"/>
        <end position="166"/>
    </location>
</feature>
<keyword evidence="9 11" id="KW-0482">Metalloprotease</keyword>
<evidence type="ECO:0000256" key="4">
    <source>
        <dbReference type="ARBA" id="ARBA00022670"/>
    </source>
</evidence>
<evidence type="ECO:0000256" key="9">
    <source>
        <dbReference type="ARBA" id="ARBA00023049"/>
    </source>
</evidence>
<comment type="caution">
    <text evidence="13">The sequence shown here is derived from an EMBL/GenBank/DDBJ whole genome shotgun (WGS) entry which is preliminary data.</text>
</comment>
<dbReference type="InterPro" id="IPR036034">
    <property type="entry name" value="PDZ_sf"/>
</dbReference>
<dbReference type="PROSITE" id="PS50106">
    <property type="entry name" value="PDZ"/>
    <property type="match status" value="1"/>
</dbReference>
<dbReference type="Proteomes" id="UP000070456">
    <property type="component" value="Unassembled WGS sequence"/>
</dbReference>
<evidence type="ECO:0000256" key="10">
    <source>
        <dbReference type="ARBA" id="ARBA00023136"/>
    </source>
</evidence>
<dbReference type="EMBL" id="LOEE01000031">
    <property type="protein sequence ID" value="KXG75788.1"/>
    <property type="molecule type" value="Genomic_DNA"/>
</dbReference>
<dbReference type="GO" id="GO:0006508">
    <property type="term" value="P:proteolysis"/>
    <property type="evidence" value="ECO:0007669"/>
    <property type="project" value="UniProtKB-KW"/>
</dbReference>
<keyword evidence="8 11" id="KW-1133">Transmembrane helix</keyword>
<evidence type="ECO:0000313" key="14">
    <source>
        <dbReference type="Proteomes" id="UP000070456"/>
    </source>
</evidence>